<sequence>MGKPKTEGDLAQPGGHLRVLVRFASLGGLFISMLGTALIWAGTDSFNCSSAVWKASLGLNLVLSGLVWLVYLPFRNTDRVLGNGLLAMFMLFSMFWVFGFAMLYFYPLFAPMSSWARVIALVGITSLLIHRAFAIFRDIEKALSGNKGLLARMYCDEGRSITFSREAVGLLERARTDRNPFRSYHVYAAMVVAPFVLVLNRILSPIFGDGHGLFLVLGFFAVPITLWGVEIFVQTIVTMICYPIRLERSTGKPVLLKDW</sequence>
<evidence type="ECO:0000313" key="3">
    <source>
        <dbReference type="Proteomes" id="UP001205861"/>
    </source>
</evidence>
<feature type="transmembrane region" description="Helical" evidence="1">
    <location>
        <begin position="184"/>
        <end position="203"/>
    </location>
</feature>
<evidence type="ECO:0000313" key="2">
    <source>
        <dbReference type="EMBL" id="MCS0608629.1"/>
    </source>
</evidence>
<keyword evidence="1" id="KW-0472">Membrane</keyword>
<reference evidence="2 3" key="1">
    <citation type="submission" date="2022-08" db="EMBL/GenBank/DDBJ databases">
        <title>Reclassification of Massilia species as members of the genera Telluria, Duganella, Pseudoduganella, Mokoshia gen. nov. and Zemynaea gen. nov. using orthogonal and non-orthogonal genome-based approaches.</title>
        <authorList>
            <person name="Bowman J.P."/>
        </authorList>
    </citation>
    <scope>NUCLEOTIDE SEQUENCE [LARGE SCALE GENOMIC DNA]</scope>
    <source>
        <strain evidence="2 3">JCM 31607</strain>
    </source>
</reference>
<feature type="transmembrane region" description="Helical" evidence="1">
    <location>
        <begin position="215"/>
        <end position="242"/>
    </location>
</feature>
<accession>A0ABT2BJF7</accession>
<gene>
    <name evidence="2" type="ORF">NX773_10685</name>
</gene>
<dbReference type="RefSeq" id="WP_258856311.1">
    <property type="nucleotide sequence ID" value="NZ_JANUGV010000002.1"/>
</dbReference>
<name>A0ABT2BJF7_9BURK</name>
<keyword evidence="1" id="KW-1133">Transmembrane helix</keyword>
<keyword evidence="3" id="KW-1185">Reference proteome</keyword>
<dbReference type="Proteomes" id="UP001205861">
    <property type="component" value="Unassembled WGS sequence"/>
</dbReference>
<feature type="transmembrane region" description="Helical" evidence="1">
    <location>
        <begin position="118"/>
        <end position="136"/>
    </location>
</feature>
<dbReference type="EMBL" id="JANUGV010000002">
    <property type="protein sequence ID" value="MCS0608629.1"/>
    <property type="molecule type" value="Genomic_DNA"/>
</dbReference>
<proteinExistence type="predicted"/>
<evidence type="ECO:0000256" key="1">
    <source>
        <dbReference type="SAM" id="Phobius"/>
    </source>
</evidence>
<feature type="transmembrane region" description="Helical" evidence="1">
    <location>
        <begin position="52"/>
        <end position="72"/>
    </location>
</feature>
<feature type="transmembrane region" description="Helical" evidence="1">
    <location>
        <begin position="84"/>
        <end position="106"/>
    </location>
</feature>
<protein>
    <submittedName>
        <fullName evidence="2">Uncharacterized protein</fullName>
    </submittedName>
</protein>
<comment type="caution">
    <text evidence="2">The sequence shown here is derived from an EMBL/GenBank/DDBJ whole genome shotgun (WGS) entry which is preliminary data.</text>
</comment>
<feature type="transmembrane region" description="Helical" evidence="1">
    <location>
        <begin position="20"/>
        <end position="40"/>
    </location>
</feature>
<keyword evidence="1" id="KW-0812">Transmembrane</keyword>
<organism evidence="2 3">
    <name type="scientific">Massilia solisilvae</name>
    <dbReference type="NCBI Taxonomy" id="1811225"/>
    <lineage>
        <taxon>Bacteria</taxon>
        <taxon>Pseudomonadati</taxon>
        <taxon>Pseudomonadota</taxon>
        <taxon>Betaproteobacteria</taxon>
        <taxon>Burkholderiales</taxon>
        <taxon>Oxalobacteraceae</taxon>
        <taxon>Telluria group</taxon>
        <taxon>Massilia</taxon>
    </lineage>
</organism>